<accession>A0A0A4A596</accession>
<name>A0A0A4A596_9GAMM</name>
<organism evidence="1 2">
    <name type="scientific">Erwinia typographi</name>
    <dbReference type="NCBI Taxonomy" id="371042"/>
    <lineage>
        <taxon>Bacteria</taxon>
        <taxon>Pseudomonadati</taxon>
        <taxon>Pseudomonadota</taxon>
        <taxon>Gammaproteobacteria</taxon>
        <taxon>Enterobacterales</taxon>
        <taxon>Erwiniaceae</taxon>
        <taxon>Erwinia</taxon>
    </lineage>
</organism>
<reference evidence="1 2" key="1">
    <citation type="submission" date="2014-10" db="EMBL/GenBank/DDBJ databases">
        <title>Genome sequence of Erwinia typographi M043b.</title>
        <authorList>
            <person name="Chan K.-G."/>
            <person name="Tan W.-S."/>
        </authorList>
    </citation>
    <scope>NUCLEOTIDE SEQUENCE [LARGE SCALE GENOMIC DNA]</scope>
    <source>
        <strain evidence="1 2">M043b</strain>
    </source>
</reference>
<evidence type="ECO:0000313" key="2">
    <source>
        <dbReference type="Proteomes" id="UP000030351"/>
    </source>
</evidence>
<dbReference type="EMBL" id="JRUQ01000038">
    <property type="protein sequence ID" value="KGT93048.1"/>
    <property type="molecule type" value="Genomic_DNA"/>
</dbReference>
<sequence length="96" mass="10882">MMMMQTQESAFQWRHILQSGIETARVPLEELTSRARELTPLLDQWHRAGLTKDASTCLRLTDEGRFWASNILLSLQELIQALNTPTSGTGIPVRNC</sequence>
<protein>
    <recommendedName>
        <fullName evidence="3">HemN C-terminal domain-containing protein</fullName>
    </recommendedName>
</protein>
<dbReference type="Proteomes" id="UP000030351">
    <property type="component" value="Unassembled WGS sequence"/>
</dbReference>
<dbReference type="STRING" id="371042.NG99_12670"/>
<dbReference type="OrthoDB" id="9808022at2"/>
<dbReference type="eggNOG" id="COG0635">
    <property type="taxonomic scope" value="Bacteria"/>
</dbReference>
<evidence type="ECO:0008006" key="3">
    <source>
        <dbReference type="Google" id="ProtNLM"/>
    </source>
</evidence>
<evidence type="ECO:0000313" key="1">
    <source>
        <dbReference type="EMBL" id="KGT93048.1"/>
    </source>
</evidence>
<proteinExistence type="predicted"/>
<comment type="caution">
    <text evidence="1">The sequence shown here is derived from an EMBL/GenBank/DDBJ whole genome shotgun (WGS) entry which is preliminary data.</text>
</comment>
<gene>
    <name evidence="1" type="ORF">NG99_12670</name>
</gene>
<dbReference type="AlphaFoldDB" id="A0A0A4A596"/>
<keyword evidence="2" id="KW-1185">Reference proteome</keyword>